<name>A0A074S925_9AGAM</name>
<dbReference type="AlphaFoldDB" id="A0A074S925"/>
<keyword evidence="2" id="KW-1185">Reference proteome</keyword>
<dbReference type="STRING" id="1423351.A0A074S925"/>
<dbReference type="HOGENOM" id="CLU_048619_0_0_1"/>
<sequence>MARPAIRKAIRPPASTANGLQASQAPRFSPAFRGRKSSIVLDNDPSNNVILNSNLLKMHKNAPPGTRIEASGRQTMTDHEFTWWSNPFLRMLSSPLRICTLTKRYAPTDHLIRVTATLLAQPGETTSSSTPAYIMPSNLHHPRYAPHPRGQGAYIPCSKKAVPLLTGKGRHRGLFPGAEVHDLLEQQIHSGLQTRCVEEAEILATTLRTTARYRSGEPVAFTVRRLTEEEYEATQQQSRIHDPKVMAVIVAPKVEEGEESKIGTLCKSQLLFRVTGAASGSESMLPMPRIPIYWISSLFSDSNCKAALRKALDSALDSERTAVRTARKSQSKTRNLYNVPYEPKSRDAYAICASRRVDAVPLAIALWRLRLWEGVDDN</sequence>
<dbReference type="OrthoDB" id="3363286at2759"/>
<evidence type="ECO:0000313" key="1">
    <source>
        <dbReference type="EMBL" id="KEP55709.1"/>
    </source>
</evidence>
<accession>A0A074S925</accession>
<comment type="caution">
    <text evidence="1">The sequence shown here is derived from an EMBL/GenBank/DDBJ whole genome shotgun (WGS) entry which is preliminary data.</text>
</comment>
<dbReference type="Proteomes" id="UP000027456">
    <property type="component" value="Unassembled WGS sequence"/>
</dbReference>
<reference evidence="1 2" key="1">
    <citation type="submission" date="2013-12" db="EMBL/GenBank/DDBJ databases">
        <authorList>
            <person name="Cubeta M."/>
            <person name="Pakala S."/>
            <person name="Fedorova N."/>
            <person name="Thomas E."/>
            <person name="Dean R."/>
            <person name="Jabaji S."/>
            <person name="Neate S."/>
            <person name="Toda T."/>
            <person name="Tavantzis S."/>
            <person name="Vilgalys R."/>
            <person name="Bharathan N."/>
            <person name="Pakala S."/>
            <person name="Losada L.S."/>
            <person name="Zafar N."/>
            <person name="Nierman W."/>
        </authorList>
    </citation>
    <scope>NUCLEOTIDE SEQUENCE [LARGE SCALE GENOMIC DNA]</scope>
    <source>
        <strain evidence="1 2">123E</strain>
    </source>
</reference>
<organism evidence="1 2">
    <name type="scientific">Rhizoctonia solani 123E</name>
    <dbReference type="NCBI Taxonomy" id="1423351"/>
    <lineage>
        <taxon>Eukaryota</taxon>
        <taxon>Fungi</taxon>
        <taxon>Dikarya</taxon>
        <taxon>Basidiomycota</taxon>
        <taxon>Agaricomycotina</taxon>
        <taxon>Agaricomycetes</taxon>
        <taxon>Cantharellales</taxon>
        <taxon>Ceratobasidiaceae</taxon>
        <taxon>Rhizoctonia</taxon>
    </lineage>
</organism>
<gene>
    <name evidence="1" type="ORF">V565_001650</name>
</gene>
<proteinExistence type="predicted"/>
<protein>
    <submittedName>
        <fullName evidence="1">Uncharacterized protein</fullName>
    </submittedName>
</protein>
<dbReference type="EMBL" id="AZST01000002">
    <property type="protein sequence ID" value="KEP55709.1"/>
    <property type="molecule type" value="Genomic_DNA"/>
</dbReference>
<evidence type="ECO:0000313" key="2">
    <source>
        <dbReference type="Proteomes" id="UP000027456"/>
    </source>
</evidence>